<dbReference type="Proteomes" id="UP001283361">
    <property type="component" value="Unassembled WGS sequence"/>
</dbReference>
<gene>
    <name evidence="1" type="ORF">RRG08_027594</name>
</gene>
<accession>A0AAE1AFF1</accession>
<name>A0AAE1AFF1_9GAST</name>
<dbReference type="EMBL" id="JAWDGP010001951">
    <property type="protein sequence ID" value="KAK3786637.1"/>
    <property type="molecule type" value="Genomic_DNA"/>
</dbReference>
<comment type="caution">
    <text evidence="1">The sequence shown here is derived from an EMBL/GenBank/DDBJ whole genome shotgun (WGS) entry which is preliminary data.</text>
</comment>
<keyword evidence="2" id="KW-1185">Reference proteome</keyword>
<proteinExistence type="predicted"/>
<protein>
    <submittedName>
        <fullName evidence="1">Uncharacterized protein</fullName>
    </submittedName>
</protein>
<dbReference type="AlphaFoldDB" id="A0AAE1AFF1"/>
<sequence length="118" mass="13122">MPTPARKPSGSNHLVCHVSSSAGVKLYSLRFKSKGKSITSHDDDSEFVQQLISIVYRDIAENVNLLFHQRLADALQDNIPASEKATVAATRCSSQWILSQQIIRLTFYLNSEVMCLAL</sequence>
<evidence type="ECO:0000313" key="1">
    <source>
        <dbReference type="EMBL" id="KAK3786637.1"/>
    </source>
</evidence>
<evidence type="ECO:0000313" key="2">
    <source>
        <dbReference type="Proteomes" id="UP001283361"/>
    </source>
</evidence>
<organism evidence="1 2">
    <name type="scientific">Elysia crispata</name>
    <name type="common">lettuce slug</name>
    <dbReference type="NCBI Taxonomy" id="231223"/>
    <lineage>
        <taxon>Eukaryota</taxon>
        <taxon>Metazoa</taxon>
        <taxon>Spiralia</taxon>
        <taxon>Lophotrochozoa</taxon>
        <taxon>Mollusca</taxon>
        <taxon>Gastropoda</taxon>
        <taxon>Heterobranchia</taxon>
        <taxon>Euthyneura</taxon>
        <taxon>Panpulmonata</taxon>
        <taxon>Sacoglossa</taxon>
        <taxon>Placobranchoidea</taxon>
        <taxon>Plakobranchidae</taxon>
        <taxon>Elysia</taxon>
    </lineage>
</organism>
<reference evidence="1" key="1">
    <citation type="journal article" date="2023" name="G3 (Bethesda)">
        <title>A reference genome for the long-term kleptoplast-retaining sea slug Elysia crispata morphotype clarki.</title>
        <authorList>
            <person name="Eastman K.E."/>
            <person name="Pendleton A.L."/>
            <person name="Shaikh M.A."/>
            <person name="Suttiyut T."/>
            <person name="Ogas R."/>
            <person name="Tomko P."/>
            <person name="Gavelis G."/>
            <person name="Widhalm J.R."/>
            <person name="Wisecaver J.H."/>
        </authorList>
    </citation>
    <scope>NUCLEOTIDE SEQUENCE</scope>
    <source>
        <strain evidence="1">ECLA1</strain>
    </source>
</reference>